<dbReference type="InterPro" id="IPR029061">
    <property type="entry name" value="THDP-binding"/>
</dbReference>
<dbReference type="Pfam" id="PF00456">
    <property type="entry name" value="Transketolase_N"/>
    <property type="match status" value="1"/>
</dbReference>
<keyword evidence="3" id="KW-0560">Oxidoreductase</keyword>
<dbReference type="InterPro" id="IPR035807">
    <property type="entry name" value="PDC_E1_N"/>
</dbReference>
<dbReference type="EMBL" id="UINC01015379">
    <property type="protein sequence ID" value="SVA64806.1"/>
    <property type="molecule type" value="Genomic_DNA"/>
</dbReference>
<dbReference type="InterPro" id="IPR005474">
    <property type="entry name" value="Transketolase_N"/>
</dbReference>
<dbReference type="SUPFAM" id="SSF52518">
    <property type="entry name" value="Thiamin diphosphate-binding fold (THDP-binding)"/>
    <property type="match status" value="2"/>
</dbReference>
<keyword evidence="4" id="KW-0786">Thiamine pyrophosphate</keyword>
<feature type="domain" description="Pyruvate dehydrogenase E1 component middle" evidence="7">
    <location>
        <begin position="484"/>
        <end position="647"/>
    </location>
</feature>
<dbReference type="InterPro" id="IPR004660">
    <property type="entry name" value="PDH_E1"/>
</dbReference>
<dbReference type="InterPro" id="IPR051157">
    <property type="entry name" value="PDH/Transketolase"/>
</dbReference>
<feature type="non-terminal residue" evidence="8">
    <location>
        <position position="648"/>
    </location>
</feature>
<evidence type="ECO:0000259" key="6">
    <source>
        <dbReference type="Pfam" id="PF00456"/>
    </source>
</evidence>
<comment type="cofactor">
    <cofactor evidence="1">
        <name>thiamine diphosphate</name>
        <dbReference type="ChEBI" id="CHEBI:58937"/>
    </cofactor>
</comment>
<dbReference type="NCBIfam" id="TIGR00759">
    <property type="entry name" value="aceE"/>
    <property type="match status" value="1"/>
</dbReference>
<evidence type="ECO:0000256" key="1">
    <source>
        <dbReference type="ARBA" id="ARBA00001964"/>
    </source>
</evidence>
<proteinExistence type="predicted"/>
<reference evidence="8" key="1">
    <citation type="submission" date="2018-05" db="EMBL/GenBank/DDBJ databases">
        <authorList>
            <person name="Lanie J.A."/>
            <person name="Ng W.-L."/>
            <person name="Kazmierczak K.M."/>
            <person name="Andrzejewski T.M."/>
            <person name="Davidsen T.M."/>
            <person name="Wayne K.J."/>
            <person name="Tettelin H."/>
            <person name="Glass J.I."/>
            <person name="Rusch D."/>
            <person name="Podicherti R."/>
            <person name="Tsui H.-C.T."/>
            <person name="Winkler M.E."/>
        </authorList>
    </citation>
    <scope>NUCLEOTIDE SEQUENCE</scope>
</reference>
<name>A0A381XJ75_9ZZZZ</name>
<organism evidence="8">
    <name type="scientific">marine metagenome</name>
    <dbReference type="NCBI Taxonomy" id="408172"/>
    <lineage>
        <taxon>unclassified sequences</taxon>
        <taxon>metagenomes</taxon>
        <taxon>ecological metagenomes</taxon>
    </lineage>
</organism>
<gene>
    <name evidence="8" type="ORF">METZ01_LOCUS117660</name>
</gene>
<accession>A0A381XJ75</accession>
<dbReference type="PANTHER" id="PTHR43825:SF3">
    <property type="entry name" value="PYRUVATE DEHYDROGENASE E1 COMPONENT"/>
    <property type="match status" value="1"/>
</dbReference>
<evidence type="ECO:0000256" key="5">
    <source>
        <dbReference type="ARBA" id="ARBA00023317"/>
    </source>
</evidence>
<dbReference type="Pfam" id="PF17831">
    <property type="entry name" value="PDH_E1_M"/>
    <property type="match status" value="1"/>
</dbReference>
<dbReference type="EC" id="1.2.4.1" evidence="2"/>
<evidence type="ECO:0000259" key="7">
    <source>
        <dbReference type="Pfam" id="PF17831"/>
    </source>
</evidence>
<dbReference type="FunFam" id="3.40.50.970:FF:000011">
    <property type="entry name" value="Pyruvate dehydrogenase E1 component"/>
    <property type="match status" value="1"/>
</dbReference>
<evidence type="ECO:0000256" key="3">
    <source>
        <dbReference type="ARBA" id="ARBA00023002"/>
    </source>
</evidence>
<dbReference type="GO" id="GO:0004739">
    <property type="term" value="F:pyruvate dehydrogenase (acetyl-transferring) activity"/>
    <property type="evidence" value="ECO:0007669"/>
    <property type="project" value="UniProtKB-EC"/>
</dbReference>
<dbReference type="InterPro" id="IPR041621">
    <property type="entry name" value="PDH_E1_M"/>
</dbReference>
<dbReference type="Gene3D" id="3.40.50.970">
    <property type="match status" value="2"/>
</dbReference>
<evidence type="ECO:0000256" key="4">
    <source>
        <dbReference type="ARBA" id="ARBA00023052"/>
    </source>
</evidence>
<dbReference type="PANTHER" id="PTHR43825">
    <property type="entry name" value="PYRUVATE DEHYDROGENASE E1 COMPONENT"/>
    <property type="match status" value="1"/>
</dbReference>
<evidence type="ECO:0000313" key="8">
    <source>
        <dbReference type="EMBL" id="SVA64806.1"/>
    </source>
</evidence>
<sequence length="648" mass="71205">MPPYEPRQHLPDSDPEETDEWMEALRSVVASQGVERARLLLHELMAEANALSVPIRPSSQTPYVNSIPLEQQPPYPGDLRLEESIQNAILWNAAVTVSDANRRLDGIGGHISTYASSSTLYEVGFNHVFRGKQHNGIGDAIYVQGHASPGIYARAFLEGRLSDEQLRNFRQEAYGIGLSSYPHPRLMPEFWEYPTVSMGLGPLGAVMHARFWKYLHQRGLADTSESRVFAFLGDGEMDEPESVASIAVAGREQLDNLIVVVNCNLQRLDGPVRGNAKIIQELEGLYRGAGWTVIKVLWGSGWDRVLQGDQNGELLTRFEGITDGDWQRMSTLSPADFRAEMFSGRPGLEALGASLSDEDIEGLTRGGHDPLKVYAAYEAALAADGPAVILAHTVKGWGIDSFEGRNTTHQKKKLELDDLIAYRDALGLSVADSDLEDSPFYSLDDESDEAEYLMQRRSALGGPLPSRNPTEINLDLPGQEAYAAFDEGTPEGQEVSTTMAFVRLLRNLMKSDIGERIVPIIPDEGRTFGMDPLFSEFGIFASQGQKYTPVDHTMLLNYRESESGQVLQEGISEAGAIASWIASATSYSNAGSPTLPFYTFYSMFGFQRVGDQIWSAADARSRGFLMGATAGRTTLNGEGLQHQDGHSL</sequence>
<feature type="domain" description="Transketolase N-terminal" evidence="6">
    <location>
        <begin position="142"/>
        <end position="297"/>
    </location>
</feature>
<dbReference type="CDD" id="cd02017">
    <property type="entry name" value="TPP_E1_EcPDC_like"/>
    <property type="match status" value="1"/>
</dbReference>
<protein>
    <recommendedName>
        <fullName evidence="2">pyruvate dehydrogenase (acetyl-transferring)</fullName>
        <ecNumber evidence="2">1.2.4.1</ecNumber>
    </recommendedName>
</protein>
<dbReference type="AlphaFoldDB" id="A0A381XJ75"/>
<evidence type="ECO:0000256" key="2">
    <source>
        <dbReference type="ARBA" id="ARBA00012281"/>
    </source>
</evidence>
<keyword evidence="5" id="KW-0670">Pyruvate</keyword>